<evidence type="ECO:0000256" key="6">
    <source>
        <dbReference type="ARBA" id="ARBA00023242"/>
    </source>
</evidence>
<evidence type="ECO:0000313" key="8">
    <source>
        <dbReference type="EMBL" id="NWU23033.1"/>
    </source>
</evidence>
<dbReference type="AlphaFoldDB" id="A0A7K5V206"/>
<proteinExistence type="inferred from homology"/>
<dbReference type="PANTHER" id="PTHR16770">
    <property type="entry name" value="PROTEIN RIPPLY-LIKE"/>
    <property type="match status" value="1"/>
</dbReference>
<evidence type="ECO:0000313" key="9">
    <source>
        <dbReference type="Proteomes" id="UP000584415"/>
    </source>
</evidence>
<keyword evidence="6" id="KW-0539">Nucleus</keyword>
<keyword evidence="4" id="KW-0805">Transcription regulation</keyword>
<accession>A0A7K5V206</accession>
<dbReference type="GO" id="GO:0009880">
    <property type="term" value="P:embryonic pattern specification"/>
    <property type="evidence" value="ECO:0007669"/>
    <property type="project" value="TreeGrafter"/>
</dbReference>
<comment type="subcellular location">
    <subcellularLocation>
        <location evidence="1">Nucleus</location>
    </subcellularLocation>
</comment>
<feature type="non-terminal residue" evidence="8">
    <location>
        <position position="54"/>
    </location>
</feature>
<sequence>SKGALGFQHPVRLYLPKSKSQKFLANIGEKVLANFPVQATIHFYNDAESEGEED</sequence>
<evidence type="ECO:0000256" key="7">
    <source>
        <dbReference type="ARBA" id="ARBA00040827"/>
    </source>
</evidence>
<evidence type="ECO:0000256" key="1">
    <source>
        <dbReference type="ARBA" id="ARBA00004123"/>
    </source>
</evidence>
<evidence type="ECO:0000256" key="2">
    <source>
        <dbReference type="ARBA" id="ARBA00006944"/>
    </source>
</evidence>
<comment type="caution">
    <text evidence="8">The sequence shown here is derived from an EMBL/GenBank/DDBJ whole genome shotgun (WGS) entry which is preliminary data.</text>
</comment>
<organism evidence="8 9">
    <name type="scientific">Platysteira castanea</name>
    <dbReference type="NCBI Taxonomy" id="1160851"/>
    <lineage>
        <taxon>Eukaryota</taxon>
        <taxon>Metazoa</taxon>
        <taxon>Chordata</taxon>
        <taxon>Craniata</taxon>
        <taxon>Vertebrata</taxon>
        <taxon>Euteleostomi</taxon>
        <taxon>Archelosauria</taxon>
        <taxon>Archosauria</taxon>
        <taxon>Dinosauria</taxon>
        <taxon>Saurischia</taxon>
        <taxon>Theropoda</taxon>
        <taxon>Coelurosauria</taxon>
        <taxon>Aves</taxon>
        <taxon>Neognathae</taxon>
        <taxon>Neoaves</taxon>
        <taxon>Telluraves</taxon>
        <taxon>Australaves</taxon>
        <taxon>Passeriformes</taxon>
        <taxon>Corvoidea</taxon>
        <taxon>Platysteiridae</taxon>
        <taxon>Platysteira</taxon>
    </lineage>
</organism>
<dbReference type="EMBL" id="VYXC01004297">
    <property type="protein sequence ID" value="NWU23033.1"/>
    <property type="molecule type" value="Genomic_DNA"/>
</dbReference>
<dbReference type="InterPro" id="IPR028127">
    <property type="entry name" value="Ripply_fam"/>
</dbReference>
<keyword evidence="9" id="KW-1185">Reference proteome</keyword>
<dbReference type="Proteomes" id="UP000584415">
    <property type="component" value="Unassembled WGS sequence"/>
</dbReference>
<keyword evidence="3" id="KW-0217">Developmental protein</keyword>
<keyword evidence="5" id="KW-0804">Transcription</keyword>
<evidence type="ECO:0000256" key="4">
    <source>
        <dbReference type="ARBA" id="ARBA00023015"/>
    </source>
</evidence>
<evidence type="ECO:0000256" key="5">
    <source>
        <dbReference type="ARBA" id="ARBA00023163"/>
    </source>
</evidence>
<dbReference type="Pfam" id="PF14998">
    <property type="entry name" value="Ripply"/>
    <property type="match status" value="1"/>
</dbReference>
<reference evidence="8 9" key="1">
    <citation type="submission" date="2019-09" db="EMBL/GenBank/DDBJ databases">
        <title>Bird 10,000 Genomes (B10K) Project - Family phase.</title>
        <authorList>
            <person name="Zhang G."/>
        </authorList>
    </citation>
    <scope>NUCLEOTIDE SEQUENCE [LARGE SCALE GENOMIC DNA]</scope>
    <source>
        <strain evidence="8">B10K-DU-001-71</strain>
        <tissue evidence="8">Muscle</tissue>
    </source>
</reference>
<evidence type="ECO:0000256" key="3">
    <source>
        <dbReference type="ARBA" id="ARBA00022473"/>
    </source>
</evidence>
<comment type="similarity">
    <text evidence="2">Belongs to the ripply family.</text>
</comment>
<name>A0A7K5V206_9CORV</name>
<dbReference type="GO" id="GO:0005634">
    <property type="term" value="C:nucleus"/>
    <property type="evidence" value="ECO:0007669"/>
    <property type="project" value="UniProtKB-SubCell"/>
</dbReference>
<protein>
    <recommendedName>
        <fullName evidence="7">Protein ripply3</fullName>
    </recommendedName>
</protein>
<gene>
    <name evidence="8" type="primary">Ripply3</name>
    <name evidence="8" type="ORF">DYACAS_R08737</name>
</gene>
<dbReference type="GO" id="GO:0000122">
    <property type="term" value="P:negative regulation of transcription by RNA polymerase II"/>
    <property type="evidence" value="ECO:0007669"/>
    <property type="project" value="TreeGrafter"/>
</dbReference>
<feature type="non-terminal residue" evidence="8">
    <location>
        <position position="1"/>
    </location>
</feature>
<dbReference type="PANTHER" id="PTHR16770:SF4">
    <property type="entry name" value="PROTEIN RIPPLY3"/>
    <property type="match status" value="1"/>
</dbReference>